<dbReference type="Gene3D" id="1.10.10.10">
    <property type="entry name" value="Winged helix-like DNA-binding domain superfamily/Winged helix DNA-binding domain"/>
    <property type="match status" value="1"/>
</dbReference>
<evidence type="ECO:0000313" key="5">
    <source>
        <dbReference type="Proteomes" id="UP000503320"/>
    </source>
</evidence>
<dbReference type="HAMAP" id="MF_00978">
    <property type="entry name" value="Bifunct_BirA"/>
    <property type="match status" value="1"/>
</dbReference>
<dbReference type="KEGG" id="afri:E3E15_04475"/>
<dbReference type="Proteomes" id="UP000503320">
    <property type="component" value="Chromosome"/>
</dbReference>
<dbReference type="PANTHER" id="PTHR12835:SF5">
    <property type="entry name" value="BIOTIN--PROTEIN LIGASE"/>
    <property type="match status" value="1"/>
</dbReference>
<dbReference type="GO" id="GO:0005737">
    <property type="term" value="C:cytoplasm"/>
    <property type="evidence" value="ECO:0007669"/>
    <property type="project" value="TreeGrafter"/>
</dbReference>
<keyword evidence="2" id="KW-0804">Transcription</keyword>
<keyword evidence="5" id="KW-1185">Reference proteome</keyword>
<keyword evidence="2" id="KW-0067">ATP-binding</keyword>
<dbReference type="GO" id="GO:0006355">
    <property type="term" value="P:regulation of DNA-templated transcription"/>
    <property type="evidence" value="ECO:0007669"/>
    <property type="project" value="UniProtKB-UniRule"/>
</dbReference>
<keyword evidence="2" id="KW-0805">Transcription regulation</keyword>
<comment type="catalytic activity">
    <reaction evidence="2">
        <text>biotin + L-lysyl-[protein] + ATP = N(6)-biotinyl-L-lysyl-[protein] + AMP + diphosphate + H(+)</text>
        <dbReference type="Rhea" id="RHEA:11756"/>
        <dbReference type="Rhea" id="RHEA-COMP:9752"/>
        <dbReference type="Rhea" id="RHEA-COMP:10505"/>
        <dbReference type="ChEBI" id="CHEBI:15378"/>
        <dbReference type="ChEBI" id="CHEBI:29969"/>
        <dbReference type="ChEBI" id="CHEBI:30616"/>
        <dbReference type="ChEBI" id="CHEBI:33019"/>
        <dbReference type="ChEBI" id="CHEBI:57586"/>
        <dbReference type="ChEBI" id="CHEBI:83144"/>
        <dbReference type="ChEBI" id="CHEBI:456215"/>
        <dbReference type="EC" id="6.3.4.15"/>
    </reaction>
</comment>
<dbReference type="AlphaFoldDB" id="A0A6M3HWK6"/>
<dbReference type="InterPro" id="IPR045864">
    <property type="entry name" value="aa-tRNA-synth_II/BPL/LPL"/>
</dbReference>
<feature type="DNA-binding region" description="H-T-H motif" evidence="2">
    <location>
        <begin position="20"/>
        <end position="39"/>
    </location>
</feature>
<dbReference type="EC" id="6.3.4.15" evidence="2"/>
<accession>A0A6M3HWK6</accession>
<gene>
    <name evidence="2" type="primary">birA</name>
    <name evidence="4" type="ORF">E3E15_04475</name>
</gene>
<dbReference type="InterPro" id="IPR036388">
    <property type="entry name" value="WH-like_DNA-bd_sf"/>
</dbReference>
<evidence type="ECO:0000259" key="3">
    <source>
        <dbReference type="PROSITE" id="PS51733"/>
    </source>
</evidence>
<dbReference type="PANTHER" id="PTHR12835">
    <property type="entry name" value="BIOTIN PROTEIN LIGASE"/>
    <property type="match status" value="1"/>
</dbReference>
<reference evidence="4 5" key="1">
    <citation type="submission" date="2019-03" db="EMBL/GenBank/DDBJ databases">
        <title>Complete Genome Sequence of Allofrancisella frigidaquae Strain SYSU 10HL1970 Isolated from Water-Cooling Systems in China.</title>
        <authorList>
            <person name="Ohrman C."/>
            <person name="Uneklint I."/>
            <person name="Sjodin A."/>
        </authorList>
    </citation>
    <scope>NUCLEOTIDE SEQUENCE [LARGE SCALE GENOMIC DNA]</scope>
    <source>
        <strain evidence="4 5">SYSU 10HL1970</strain>
    </source>
</reference>
<dbReference type="NCBIfam" id="TIGR00121">
    <property type="entry name" value="birA_ligase"/>
    <property type="match status" value="1"/>
</dbReference>
<keyword evidence="1 2" id="KW-0436">Ligase</keyword>
<comment type="caution">
    <text evidence="2">Lacks conserved residue(s) required for the propagation of feature annotation.</text>
</comment>
<feature type="binding site" evidence="2">
    <location>
        <position position="179"/>
    </location>
    <ligand>
        <name>biotin</name>
        <dbReference type="ChEBI" id="CHEBI:57586"/>
    </ligand>
</feature>
<name>A0A6M3HWK6_9GAMM</name>
<dbReference type="InterPro" id="IPR036390">
    <property type="entry name" value="WH_DNA-bd_sf"/>
</dbReference>
<dbReference type="SUPFAM" id="SSF55681">
    <property type="entry name" value="Class II aaRS and biotin synthetases"/>
    <property type="match status" value="1"/>
</dbReference>
<keyword evidence="2" id="KW-0678">Repressor</keyword>
<dbReference type="SUPFAM" id="SSF46785">
    <property type="entry name" value="Winged helix' DNA-binding domain"/>
    <property type="match status" value="1"/>
</dbReference>
<keyword evidence="2" id="KW-0547">Nucleotide-binding</keyword>
<dbReference type="Pfam" id="PF08279">
    <property type="entry name" value="HTH_11"/>
    <property type="match status" value="1"/>
</dbReference>
<keyword evidence="2" id="KW-0092">Biotin</keyword>
<dbReference type="PROSITE" id="PS51733">
    <property type="entry name" value="BPL_LPL_CATALYTIC"/>
    <property type="match status" value="1"/>
</dbReference>
<sequence length="320" mass="36732">MNKTQQQIFNFLSDKEYVSGEEIGNKLGITRAAVSKNIKKLKDKYKINIFSNPKIGYLLEEKLDLIDVNKIEKVFDKVIYFYSIDSTSKYAIESQGDFSKNTIFIAEHQTSGFGRFNRSWSSPFGKNIYCTLLEFVELDVSRLTGLSLVISISIAKALARFGLEPKLKWPNDIFINNKKVSGTIINIFAEINDKAKLFIGFGLNVNMQKNEDIANQWTSLKLESKKHIDRTWLLIELIKDIQQELDIFIKQGFAYFKPDYEKINYLKDKTFSLKIGDKVFSNCSYKDLSDIGEIIVESNNNTYTFSSGEISILDNSIKSR</sequence>
<dbReference type="InterPro" id="IPR004143">
    <property type="entry name" value="BPL_LPL_catalytic"/>
</dbReference>
<dbReference type="RefSeq" id="WP_172106749.1">
    <property type="nucleotide sequence ID" value="NZ_CP038017.1"/>
</dbReference>
<protein>
    <recommendedName>
        <fullName evidence="2">Bifunctional ligase/repressor BirA</fullName>
    </recommendedName>
    <alternativeName>
        <fullName evidence="2">Biotin operon repressor</fullName>
    </alternativeName>
    <alternativeName>
        <fullName evidence="2">Biotin--[acetyl-CoA-carboxylase] ligase</fullName>
        <ecNumber evidence="2">6.3.4.15</ecNumber>
    </alternativeName>
    <alternativeName>
        <fullName evidence="2">Biotin--protein ligase</fullName>
    </alternativeName>
    <alternativeName>
        <fullName evidence="2">Biotin-[acetyl-CoA carboxylase] synthetase</fullName>
    </alternativeName>
</protein>
<dbReference type="GO" id="GO:0005524">
    <property type="term" value="F:ATP binding"/>
    <property type="evidence" value="ECO:0007669"/>
    <property type="project" value="UniProtKB-UniRule"/>
</dbReference>
<feature type="binding site" evidence="2">
    <location>
        <position position="109"/>
    </location>
    <ligand>
        <name>biotin</name>
        <dbReference type="ChEBI" id="CHEBI:57586"/>
    </ligand>
</feature>
<comment type="similarity">
    <text evidence="2">Belongs to the biotin--protein ligase family.</text>
</comment>
<dbReference type="CDD" id="cd16442">
    <property type="entry name" value="BPL"/>
    <property type="match status" value="1"/>
</dbReference>
<dbReference type="InterPro" id="IPR004408">
    <property type="entry name" value="Biotin_CoA_COase_ligase"/>
</dbReference>
<feature type="domain" description="BPL/LPL catalytic" evidence="3">
    <location>
        <begin position="73"/>
        <end position="249"/>
    </location>
</feature>
<evidence type="ECO:0000256" key="2">
    <source>
        <dbReference type="HAMAP-Rule" id="MF_00978"/>
    </source>
</evidence>
<evidence type="ECO:0000256" key="1">
    <source>
        <dbReference type="ARBA" id="ARBA00022598"/>
    </source>
</evidence>
<dbReference type="Gene3D" id="3.30.930.10">
    <property type="entry name" value="Bira Bifunctional Protein, Domain 2"/>
    <property type="match status" value="1"/>
</dbReference>
<keyword evidence="2" id="KW-0238">DNA-binding</keyword>
<dbReference type="GO" id="GO:0003677">
    <property type="term" value="F:DNA binding"/>
    <property type="evidence" value="ECO:0007669"/>
    <property type="project" value="UniProtKB-UniRule"/>
</dbReference>
<evidence type="ECO:0000313" key="4">
    <source>
        <dbReference type="EMBL" id="QIV94652.1"/>
    </source>
</evidence>
<organism evidence="4 5">
    <name type="scientific">Allofrancisella frigidaquae</name>
    <dbReference type="NCBI Taxonomy" id="1085644"/>
    <lineage>
        <taxon>Bacteria</taxon>
        <taxon>Pseudomonadati</taxon>
        <taxon>Pseudomonadota</taxon>
        <taxon>Gammaproteobacteria</taxon>
        <taxon>Thiotrichales</taxon>
        <taxon>Francisellaceae</taxon>
        <taxon>Allofrancisella</taxon>
    </lineage>
</organism>
<proteinExistence type="inferred from homology"/>
<comment type="function">
    <text evidence="2">Acts both as a biotin--[acetyl-CoA-carboxylase] ligase and a biotin-operon repressor. In the presence of ATP, BirA activates biotin to form the BirA-biotinyl-5'-adenylate (BirA-bio-5'-AMP or holoBirA) complex. HoloBirA can either transfer the biotinyl moiety to the biotin carboxyl carrier protein (BCCP) subunit of acetyl-CoA carboxylase, or bind to the biotin operator site and inhibit transcription of the operon.</text>
</comment>
<dbReference type="GO" id="GO:0004077">
    <property type="term" value="F:biotin--[biotin carboxyl-carrier protein] ligase activity"/>
    <property type="evidence" value="ECO:0007669"/>
    <property type="project" value="UniProtKB-UniRule"/>
</dbReference>
<dbReference type="InterPro" id="IPR030855">
    <property type="entry name" value="Bifunct_BirA"/>
</dbReference>
<dbReference type="EMBL" id="CP038017">
    <property type="protein sequence ID" value="QIV94652.1"/>
    <property type="molecule type" value="Genomic_DNA"/>
</dbReference>
<dbReference type="Pfam" id="PF03099">
    <property type="entry name" value="BPL_LplA_LipB"/>
    <property type="match status" value="1"/>
</dbReference>
<dbReference type="InterPro" id="IPR013196">
    <property type="entry name" value="HTH_11"/>
</dbReference>